<protein>
    <submittedName>
        <fullName evidence="4">Peptidase family M23</fullName>
    </submittedName>
</protein>
<feature type="compositionally biased region" description="Polar residues" evidence="1">
    <location>
        <begin position="123"/>
        <end position="140"/>
    </location>
</feature>
<dbReference type="Gene3D" id="2.70.70.10">
    <property type="entry name" value="Glucose Permease (Domain IIA)"/>
    <property type="match status" value="1"/>
</dbReference>
<dbReference type="Pfam" id="PF01551">
    <property type="entry name" value="Peptidase_M23"/>
    <property type="match status" value="1"/>
</dbReference>
<dbReference type="InterPro" id="IPR050570">
    <property type="entry name" value="Cell_wall_metabolism_enzyme"/>
</dbReference>
<evidence type="ECO:0000313" key="5">
    <source>
        <dbReference type="Proteomes" id="UP000469440"/>
    </source>
</evidence>
<keyword evidence="2" id="KW-1133">Transmembrane helix</keyword>
<dbReference type="SUPFAM" id="SSF51261">
    <property type="entry name" value="Duplicated hybrid motif"/>
    <property type="match status" value="1"/>
</dbReference>
<accession>A0A6N8HZ82</accession>
<keyword evidence="5" id="KW-1185">Reference proteome</keyword>
<dbReference type="Proteomes" id="UP000469440">
    <property type="component" value="Unassembled WGS sequence"/>
</dbReference>
<evidence type="ECO:0000259" key="3">
    <source>
        <dbReference type="Pfam" id="PF01551"/>
    </source>
</evidence>
<reference evidence="4 5" key="1">
    <citation type="submission" date="2019-09" db="EMBL/GenBank/DDBJ databases">
        <title>Genome sequence of Clostridium sp. EA1.</title>
        <authorList>
            <person name="Poehlein A."/>
            <person name="Bengelsdorf F.R."/>
            <person name="Daniel R."/>
        </authorList>
    </citation>
    <scope>NUCLEOTIDE SEQUENCE [LARGE SCALE GENOMIC DNA]</scope>
    <source>
        <strain evidence="4 5">EA1</strain>
    </source>
</reference>
<organism evidence="4 5">
    <name type="scientific">Caproicibacter fermentans</name>
    <dbReference type="NCBI Taxonomy" id="2576756"/>
    <lineage>
        <taxon>Bacteria</taxon>
        <taxon>Bacillati</taxon>
        <taxon>Bacillota</taxon>
        <taxon>Clostridia</taxon>
        <taxon>Eubacteriales</taxon>
        <taxon>Acutalibacteraceae</taxon>
        <taxon>Caproicibacter</taxon>
    </lineage>
</organism>
<keyword evidence="2" id="KW-0472">Membrane</keyword>
<feature type="domain" description="M23ase beta-sheet core" evidence="3">
    <location>
        <begin position="471"/>
        <end position="565"/>
    </location>
</feature>
<name>A0A6N8HZ82_9FIRM</name>
<evidence type="ECO:0000313" key="4">
    <source>
        <dbReference type="EMBL" id="MVB10830.1"/>
    </source>
</evidence>
<feature type="transmembrane region" description="Helical" evidence="2">
    <location>
        <begin position="246"/>
        <end position="268"/>
    </location>
</feature>
<keyword evidence="2" id="KW-0812">Transmembrane</keyword>
<evidence type="ECO:0000256" key="1">
    <source>
        <dbReference type="SAM" id="MobiDB-lite"/>
    </source>
</evidence>
<dbReference type="GO" id="GO:0004222">
    <property type="term" value="F:metalloendopeptidase activity"/>
    <property type="evidence" value="ECO:0007669"/>
    <property type="project" value="TreeGrafter"/>
</dbReference>
<dbReference type="InterPro" id="IPR011055">
    <property type="entry name" value="Dup_hybrid_motif"/>
</dbReference>
<feature type="compositionally biased region" description="Basic and acidic residues" evidence="1">
    <location>
        <begin position="34"/>
        <end position="62"/>
    </location>
</feature>
<dbReference type="PANTHER" id="PTHR21666:SF270">
    <property type="entry name" value="MUREIN HYDROLASE ACTIVATOR ENVC"/>
    <property type="match status" value="1"/>
</dbReference>
<dbReference type="PANTHER" id="PTHR21666">
    <property type="entry name" value="PEPTIDASE-RELATED"/>
    <property type="match status" value="1"/>
</dbReference>
<feature type="region of interest" description="Disordered" evidence="1">
    <location>
        <begin position="34"/>
        <end position="153"/>
    </location>
</feature>
<dbReference type="EMBL" id="VWXL01000048">
    <property type="protein sequence ID" value="MVB10830.1"/>
    <property type="molecule type" value="Genomic_DNA"/>
</dbReference>
<comment type="caution">
    <text evidence="4">The sequence shown here is derived from an EMBL/GenBank/DDBJ whole genome shotgun (WGS) entry which is preliminary data.</text>
</comment>
<dbReference type="InterPro" id="IPR016047">
    <property type="entry name" value="M23ase_b-sheet_dom"/>
</dbReference>
<dbReference type="CDD" id="cd12797">
    <property type="entry name" value="M23_peptidase"/>
    <property type="match status" value="1"/>
</dbReference>
<proteinExistence type="predicted"/>
<evidence type="ECO:0000256" key="2">
    <source>
        <dbReference type="SAM" id="Phobius"/>
    </source>
</evidence>
<feature type="compositionally biased region" description="Polar residues" evidence="1">
    <location>
        <begin position="92"/>
        <end position="111"/>
    </location>
</feature>
<dbReference type="FunFam" id="2.70.70.10:FF:000006">
    <property type="entry name" value="M23 family peptidase"/>
    <property type="match status" value="1"/>
</dbReference>
<dbReference type="AlphaFoldDB" id="A0A6N8HZ82"/>
<sequence length="576" mass="62206">MPLLDKEVIKYSRDGVIKKNLATGQTELVTQSDYAKEMKYHPVREKTWDHSSGERPAEEDHKKAPKALKQTKINRSGRNGAEEEKQALAGKTTYNTRPNRSRPATGTTSPGKPSGAVRREARSSTGRKSVESRYTASDQKAGSPHAPVKSRYGSRFHQSLGKRIFHASKDHIFHSEDEKEENPGLQAAGTALRMIQRLRSGARTISNIRSPKSQVFRGTERTASTTVKTVAKKAAGLLKHPAVAKFLLLAAAVLLGLITVCMLLGGILEAFAGSTTEHPELTGYVEQLDNDFLAKIDALKTDYEKKSNTTVSIVGDESVATDPNALAILATGEWTVMDLTPENKEKLAKCHAVLNTYTVASQDKTVTETTTNPDGTATKTQKTVHHVTIQVRVYTAEERLDHFGFTAKQKQDVSEQLSLLNAISTGMIGNNSGANITVGDGEFAWPLPGHTYISSGYGSRVDPITGKAGAFHTGLDIPAPTGTPVLASAGGTVIYSGVKGGYGNCVIIQHENGIQTLYGHNSELDVKKGDKVTQGQVIAKVGQTGRATGPHCHFEFRVNGQHVDPAPYLHPKQNIS</sequence>
<gene>
    <name evidence="4" type="ORF">CAFE_15280</name>
</gene>